<gene>
    <name evidence="1" type="ORF">KUCAC02_027590</name>
</gene>
<keyword evidence="2" id="KW-1185">Reference proteome</keyword>
<evidence type="ECO:0000313" key="2">
    <source>
        <dbReference type="Proteomes" id="UP001057452"/>
    </source>
</evidence>
<dbReference type="EMBL" id="CM043803">
    <property type="protein sequence ID" value="KAI4807806.1"/>
    <property type="molecule type" value="Genomic_DNA"/>
</dbReference>
<name>A0ACB9W404_CHAAC</name>
<accession>A0ACB9W404</accession>
<feature type="non-terminal residue" evidence="1">
    <location>
        <position position="1"/>
    </location>
</feature>
<dbReference type="Proteomes" id="UP001057452">
    <property type="component" value="Chromosome 19"/>
</dbReference>
<feature type="non-terminal residue" evidence="1">
    <location>
        <position position="170"/>
    </location>
</feature>
<evidence type="ECO:0000313" key="1">
    <source>
        <dbReference type="EMBL" id="KAI4807806.1"/>
    </source>
</evidence>
<proteinExistence type="predicted"/>
<sequence length="170" mass="18870">EPYSDSSSSSTEVRSLCLVPTQGLSADPHTAQNRQSDDSPTHHWPCHERAMWRSIPPGTSTLAVPTLLRLAAANWKDQENSRLKVDCFFVCLKVQLGVCPPRSTAKPLNMEANYCCPQLGRGAQAGRGVMMVGECRAGWVSMMQWHPIPMVEGHFGRGRLAATWRSWHRG</sequence>
<protein>
    <submittedName>
        <fullName evidence="1">Uncharacterized protein</fullName>
    </submittedName>
</protein>
<organism evidence="1 2">
    <name type="scientific">Chaenocephalus aceratus</name>
    <name type="common">Blackfin icefish</name>
    <name type="synonym">Chaenichthys aceratus</name>
    <dbReference type="NCBI Taxonomy" id="36190"/>
    <lineage>
        <taxon>Eukaryota</taxon>
        <taxon>Metazoa</taxon>
        <taxon>Chordata</taxon>
        <taxon>Craniata</taxon>
        <taxon>Vertebrata</taxon>
        <taxon>Euteleostomi</taxon>
        <taxon>Actinopterygii</taxon>
        <taxon>Neopterygii</taxon>
        <taxon>Teleostei</taxon>
        <taxon>Neoteleostei</taxon>
        <taxon>Acanthomorphata</taxon>
        <taxon>Eupercaria</taxon>
        <taxon>Perciformes</taxon>
        <taxon>Notothenioidei</taxon>
        <taxon>Channichthyidae</taxon>
        <taxon>Chaenocephalus</taxon>
    </lineage>
</organism>
<reference evidence="1" key="1">
    <citation type="submission" date="2022-05" db="EMBL/GenBank/DDBJ databases">
        <title>Chromosome-level genome of Chaenocephalus aceratus.</title>
        <authorList>
            <person name="Park H."/>
        </authorList>
    </citation>
    <scope>NUCLEOTIDE SEQUENCE</scope>
    <source>
        <strain evidence="1">KU_202001</strain>
    </source>
</reference>
<comment type="caution">
    <text evidence="1">The sequence shown here is derived from an EMBL/GenBank/DDBJ whole genome shotgun (WGS) entry which is preliminary data.</text>
</comment>